<proteinExistence type="predicted"/>
<dbReference type="Proteomes" id="UP000002164">
    <property type="component" value="Chromosome"/>
</dbReference>
<dbReference type="AlphaFoldDB" id="B1HS87"/>
<feature type="transmembrane region" description="Helical" evidence="1">
    <location>
        <begin position="154"/>
        <end position="173"/>
    </location>
</feature>
<dbReference type="Pfam" id="PF13803">
    <property type="entry name" value="DUF4184"/>
    <property type="match status" value="1"/>
</dbReference>
<accession>B1HS87</accession>
<keyword evidence="1" id="KW-0472">Membrane</keyword>
<keyword evidence="1" id="KW-1133">Transmembrane helix</keyword>
<dbReference type="KEGG" id="lsp:Bsph_1764"/>
<keyword evidence="1" id="KW-0812">Transmembrane</keyword>
<feature type="transmembrane region" description="Helical" evidence="1">
    <location>
        <begin position="193"/>
        <end position="212"/>
    </location>
</feature>
<dbReference type="InterPro" id="IPR025238">
    <property type="entry name" value="DUF4184"/>
</dbReference>
<feature type="transmembrane region" description="Helical" evidence="1">
    <location>
        <begin position="104"/>
        <end position="121"/>
    </location>
</feature>
<name>B1HS87_LYSSC</name>
<organism evidence="2 3">
    <name type="scientific">Lysinibacillus sphaericus (strain C3-41)</name>
    <dbReference type="NCBI Taxonomy" id="444177"/>
    <lineage>
        <taxon>Bacteria</taxon>
        <taxon>Bacillati</taxon>
        <taxon>Bacillota</taxon>
        <taxon>Bacilli</taxon>
        <taxon>Bacillales</taxon>
        <taxon>Bacillaceae</taxon>
        <taxon>Lysinibacillus</taxon>
    </lineage>
</organism>
<evidence type="ECO:0000313" key="3">
    <source>
        <dbReference type="Proteomes" id="UP000002164"/>
    </source>
</evidence>
<sequence>MEVLPLTFAHPAAVLPFSRKSKYIHFSALVLGSMAPDFEYFLRGRPIGEIGHTFTGFFLFNLPLVLVIYLIYQRFIHQPIMSHLPEFLQDFNSYQKAGTKTWKIIVFSYSALLGMLTHVIWDSFTHQNGLMVTNLRFLSQTFTLFGFPIPIYKFLQHGSTLLGISLILGYMYYRASLIKHKKVSAVSPQKKIAFWSVLALLTFVYVSLWQLINGIPLSSYGVWVVRIIDSFFGSVLTLSFCLAYRKSTMNDKKTT</sequence>
<reference evidence="2 3" key="1">
    <citation type="journal article" date="2008" name="J. Bacteriol.">
        <title>Complete genome sequence of the mosquitocidal bacterium Bacillus sphaericus C3-41 and comparison with those of closely related Bacillus species.</title>
        <authorList>
            <person name="Hu X."/>
            <person name="Fan W."/>
            <person name="Han B."/>
            <person name="Liu H."/>
            <person name="Zheng D."/>
            <person name="Li Q."/>
            <person name="Dong W."/>
            <person name="Yan J."/>
            <person name="Gao M."/>
            <person name="Berry C."/>
            <person name="Yuan Z."/>
        </authorList>
    </citation>
    <scope>NUCLEOTIDE SEQUENCE [LARGE SCALE GENOMIC DNA]</scope>
    <source>
        <strain evidence="2 3">C3-41</strain>
    </source>
</reference>
<evidence type="ECO:0000313" key="2">
    <source>
        <dbReference type="EMBL" id="ACA39358.1"/>
    </source>
</evidence>
<feature type="transmembrane region" description="Helical" evidence="1">
    <location>
        <begin position="224"/>
        <end position="244"/>
    </location>
</feature>
<gene>
    <name evidence="2" type="ordered locus">Bsph_1764</name>
</gene>
<protein>
    <recommendedName>
        <fullName evidence="4">DUF4184 domain-containing protein</fullName>
    </recommendedName>
</protein>
<dbReference type="RefSeq" id="WP_012293456.1">
    <property type="nucleotide sequence ID" value="NC_010382.1"/>
</dbReference>
<dbReference type="HOGENOM" id="CLU_063873_3_0_9"/>
<evidence type="ECO:0008006" key="4">
    <source>
        <dbReference type="Google" id="ProtNLM"/>
    </source>
</evidence>
<dbReference type="EMBL" id="CP000817">
    <property type="protein sequence ID" value="ACA39358.1"/>
    <property type="molecule type" value="Genomic_DNA"/>
</dbReference>
<evidence type="ECO:0000256" key="1">
    <source>
        <dbReference type="SAM" id="Phobius"/>
    </source>
</evidence>
<dbReference type="EnsemblBacteria" id="ACA39358">
    <property type="protein sequence ID" value="ACA39358"/>
    <property type="gene ID" value="Bsph_1764"/>
</dbReference>
<feature type="transmembrane region" description="Helical" evidence="1">
    <location>
        <begin position="54"/>
        <end position="72"/>
    </location>
</feature>